<dbReference type="EMBL" id="LN871599">
    <property type="protein sequence ID" value="SIO73789.1"/>
    <property type="molecule type" value="Genomic_DNA"/>
</dbReference>
<evidence type="ECO:0000256" key="3">
    <source>
        <dbReference type="ARBA" id="ARBA00022840"/>
    </source>
</evidence>
<accession>A0A1N6LY31</accession>
<dbReference type="GO" id="GO:0005524">
    <property type="term" value="F:ATP binding"/>
    <property type="evidence" value="ECO:0007669"/>
    <property type="project" value="UniProtKB-KW"/>
</dbReference>
<evidence type="ECO:0000256" key="5">
    <source>
        <dbReference type="ARBA" id="ARBA00023014"/>
    </source>
</evidence>
<name>A0A1N6LY31_BABMR</name>
<dbReference type="GO" id="GO:0051539">
    <property type="term" value="F:4 iron, 4 sulfur cluster binding"/>
    <property type="evidence" value="ECO:0007669"/>
    <property type="project" value="TreeGrafter"/>
</dbReference>
<dbReference type="KEGG" id="bmic:BmR1_04g08090"/>
<protein>
    <submittedName>
        <fullName evidence="7">Small subunit ribosomal protein S5e</fullName>
    </submittedName>
</protein>
<dbReference type="AlphaFoldDB" id="A0A1N6LY31"/>
<gene>
    <name evidence="7" type="ORF">BmR1_04g08090</name>
</gene>
<evidence type="ECO:0000256" key="6">
    <source>
        <dbReference type="ARBA" id="ARBA00024036"/>
    </source>
</evidence>
<dbReference type="CDD" id="cd02037">
    <property type="entry name" value="Mrp_NBP35"/>
    <property type="match status" value="1"/>
</dbReference>
<dbReference type="OrthoDB" id="1741334at2759"/>
<dbReference type="GO" id="GO:0005840">
    <property type="term" value="C:ribosome"/>
    <property type="evidence" value="ECO:0007669"/>
    <property type="project" value="UniProtKB-KW"/>
</dbReference>
<dbReference type="GO" id="GO:0046872">
    <property type="term" value="F:metal ion binding"/>
    <property type="evidence" value="ECO:0007669"/>
    <property type="project" value="UniProtKB-KW"/>
</dbReference>
<dbReference type="RefSeq" id="XP_021337849.1">
    <property type="nucleotide sequence ID" value="XM_021482659.1"/>
</dbReference>
<evidence type="ECO:0000256" key="4">
    <source>
        <dbReference type="ARBA" id="ARBA00023004"/>
    </source>
</evidence>
<keyword evidence="3" id="KW-0067">ATP-binding</keyword>
<keyword evidence="7" id="KW-0689">Ribosomal protein</keyword>
<evidence type="ECO:0000256" key="1">
    <source>
        <dbReference type="ARBA" id="ARBA00022723"/>
    </source>
</evidence>
<dbReference type="Proteomes" id="UP000002899">
    <property type="component" value="Chromosome IV"/>
</dbReference>
<dbReference type="VEuPathDB" id="PiroplasmaDB:BmR1_04g08090"/>
<sequence length="312" mass="35217">MTIGRVIAVHSSKGGVGKSTLTCLLAKLLKERDLKVGICDLDITGPCLKTLMPPNQDFVKWITKQSTHIRYENDKMSPRDPLDTLYPLSTDEDTCLPEDNQYLEPLEVDTVKLMSISFFKSPKSQGFTAFRGPASDQICQILLKRTNWGELNYLILDLPPGTMDIVLSASEHITIDGVIAVTTPHITSQKITERGLNLFKHLNTTVLALVENMAYFQCSCAKHFIFGNPCGQNLCKNHNIPKYIQLPLISMYVNVSIDDMLKDTVVTSELYELVDHLINYKWEISKKISSIAVDDTDNFDWYMPSGMRFRMG</sequence>
<dbReference type="GO" id="GO:0140663">
    <property type="term" value="F:ATP-dependent FeS chaperone activity"/>
    <property type="evidence" value="ECO:0007669"/>
    <property type="project" value="InterPro"/>
</dbReference>
<dbReference type="PANTHER" id="PTHR42961:SF2">
    <property type="entry name" value="IRON-SULFUR PROTEIN NUBPL"/>
    <property type="match status" value="1"/>
</dbReference>
<dbReference type="PANTHER" id="PTHR42961">
    <property type="entry name" value="IRON-SULFUR PROTEIN NUBPL"/>
    <property type="match status" value="1"/>
</dbReference>
<reference evidence="7 8" key="3">
    <citation type="journal article" date="2016" name="Sci. Rep.">
        <title>Genome-wide diversity and gene expression profiling of Babesia microti isolates identify polymorphic genes that mediate host-pathogen interactions.</title>
        <authorList>
            <person name="Silva J.C."/>
            <person name="Cornillot E."/>
            <person name="McCracken C."/>
            <person name="Usmani-Brown S."/>
            <person name="Dwivedi A."/>
            <person name="Ifeonu O.O."/>
            <person name="Crabtree J."/>
            <person name="Gotia H.T."/>
            <person name="Virji A.Z."/>
            <person name="Reynes C."/>
            <person name="Colinge J."/>
            <person name="Kumar V."/>
            <person name="Lawres L."/>
            <person name="Pazzi J.E."/>
            <person name="Pablo J.V."/>
            <person name="Hung C."/>
            <person name="Brancato J."/>
            <person name="Kumari P."/>
            <person name="Orvis J."/>
            <person name="Tretina K."/>
            <person name="Chibucos M."/>
            <person name="Ott S."/>
            <person name="Sadzewicz L."/>
            <person name="Sengamalay N."/>
            <person name="Shetty A.C."/>
            <person name="Su Q."/>
            <person name="Tallon L."/>
            <person name="Fraser C.M."/>
            <person name="Frutos R."/>
            <person name="Molina D.M."/>
            <person name="Krause P.J."/>
            <person name="Ben Mamoun C."/>
        </authorList>
    </citation>
    <scope>NUCLEOTIDE SEQUENCE [LARGE SCALE GENOMIC DNA]</scope>
    <source>
        <strain evidence="7 8">RI</strain>
    </source>
</reference>
<dbReference type="InterPro" id="IPR027417">
    <property type="entry name" value="P-loop_NTPase"/>
</dbReference>
<dbReference type="Gene3D" id="3.40.50.300">
    <property type="entry name" value="P-loop containing nucleotide triphosphate hydrolases"/>
    <property type="match status" value="1"/>
</dbReference>
<keyword evidence="7" id="KW-0687">Ribonucleoprotein</keyword>
<reference evidence="7 8" key="2">
    <citation type="journal article" date="2013" name="PLoS ONE">
        <title>Whole genome mapping and re-organization of the nuclear and mitochondrial genomes of Babesia microti isolates.</title>
        <authorList>
            <person name="Cornillot E."/>
            <person name="Dassouli A."/>
            <person name="Garg A."/>
            <person name="Pachikara N."/>
            <person name="Randazzo S."/>
            <person name="Depoix D."/>
            <person name="Carcy B."/>
            <person name="Delbecq S."/>
            <person name="Frutos R."/>
            <person name="Silva J.C."/>
            <person name="Sutton R."/>
            <person name="Krause P.J."/>
            <person name="Mamoun C.B."/>
        </authorList>
    </citation>
    <scope>NUCLEOTIDE SEQUENCE [LARGE SCALE GENOMIC DNA]</scope>
    <source>
        <strain evidence="7 8">RI</strain>
    </source>
</reference>
<keyword evidence="2" id="KW-0547">Nucleotide-binding</keyword>
<evidence type="ECO:0000313" key="8">
    <source>
        <dbReference type="Proteomes" id="UP000002899"/>
    </source>
</evidence>
<evidence type="ECO:0000313" key="7">
    <source>
        <dbReference type="EMBL" id="SIO73789.1"/>
    </source>
</evidence>
<keyword evidence="4" id="KW-0408">Iron</keyword>
<keyword evidence="8" id="KW-1185">Reference proteome</keyword>
<dbReference type="SUPFAM" id="SSF52540">
    <property type="entry name" value="P-loop containing nucleoside triphosphate hydrolases"/>
    <property type="match status" value="1"/>
</dbReference>
<keyword evidence="1" id="KW-0479">Metal-binding</keyword>
<dbReference type="InterPro" id="IPR033756">
    <property type="entry name" value="YlxH/NBP35"/>
</dbReference>
<organism evidence="7 8">
    <name type="scientific">Babesia microti (strain RI)</name>
    <dbReference type="NCBI Taxonomy" id="1133968"/>
    <lineage>
        <taxon>Eukaryota</taxon>
        <taxon>Sar</taxon>
        <taxon>Alveolata</taxon>
        <taxon>Apicomplexa</taxon>
        <taxon>Aconoidasida</taxon>
        <taxon>Piroplasmida</taxon>
        <taxon>Babesiidae</taxon>
        <taxon>Babesia</taxon>
    </lineage>
</organism>
<dbReference type="GO" id="GO:0016226">
    <property type="term" value="P:iron-sulfur cluster assembly"/>
    <property type="evidence" value="ECO:0007669"/>
    <property type="project" value="InterPro"/>
</dbReference>
<dbReference type="GeneID" id="24426254"/>
<keyword evidence="5" id="KW-0411">Iron-sulfur</keyword>
<dbReference type="InterPro" id="IPR044304">
    <property type="entry name" value="NUBPL-like"/>
</dbReference>
<proteinExistence type="inferred from homology"/>
<comment type="similarity">
    <text evidence="6">Belongs to the Mrp/NBP35 ATP-binding proteins family.</text>
</comment>
<dbReference type="InterPro" id="IPR019591">
    <property type="entry name" value="Mrp/NBP35_ATP-bd"/>
</dbReference>
<reference evidence="7 8" key="1">
    <citation type="journal article" date="2012" name="Nucleic Acids Res.">
        <title>Sequencing of the smallest Apicomplexan genome from the human pathogen Babesia microti.</title>
        <authorList>
            <person name="Cornillot E."/>
            <person name="Hadj-Kaddour K."/>
            <person name="Dassouli A."/>
            <person name="Noel B."/>
            <person name="Ranwez V."/>
            <person name="Vacherie B."/>
            <person name="Augagneur Y."/>
            <person name="Bres V."/>
            <person name="Duclos A."/>
            <person name="Randazzo S."/>
            <person name="Carcy B."/>
            <person name="Debierre-Grockiego F."/>
            <person name="Delbecq S."/>
            <person name="Moubri-Menage K."/>
            <person name="Shams-Eldin H."/>
            <person name="Usmani-Brown S."/>
            <person name="Bringaud F."/>
            <person name="Wincker P."/>
            <person name="Vivares C.P."/>
            <person name="Schwarz R.T."/>
            <person name="Schetters T.P."/>
            <person name="Krause P.J."/>
            <person name="Gorenflot A."/>
            <person name="Berry V."/>
            <person name="Barbe V."/>
            <person name="Ben Mamoun C."/>
        </authorList>
    </citation>
    <scope>NUCLEOTIDE SEQUENCE [LARGE SCALE GENOMIC DNA]</scope>
    <source>
        <strain evidence="7 8">RI</strain>
    </source>
</reference>
<dbReference type="Pfam" id="PF10609">
    <property type="entry name" value="ParA"/>
    <property type="match status" value="1"/>
</dbReference>
<evidence type="ECO:0000256" key="2">
    <source>
        <dbReference type="ARBA" id="ARBA00022741"/>
    </source>
</evidence>